<dbReference type="HOGENOM" id="CLU_784402_0_0_2"/>
<dbReference type="KEGG" id="mru:mru_1018"/>
<dbReference type="SUPFAM" id="SSF48452">
    <property type="entry name" value="TPR-like"/>
    <property type="match status" value="1"/>
</dbReference>
<organism evidence="3 4">
    <name type="scientific">Methanobrevibacter ruminantium (strain ATCC 35063 / DSM 1093 / JCM 13430 / OCM 146 / M1)</name>
    <name type="common">Methanobacterium ruminantium</name>
    <dbReference type="NCBI Taxonomy" id="634498"/>
    <lineage>
        <taxon>Archaea</taxon>
        <taxon>Methanobacteriati</taxon>
        <taxon>Methanobacteriota</taxon>
        <taxon>Methanomada group</taxon>
        <taxon>Methanobacteria</taxon>
        <taxon>Methanobacteriales</taxon>
        <taxon>Methanobacteriaceae</taxon>
        <taxon>Methanobrevibacter</taxon>
    </lineage>
</organism>
<gene>
    <name evidence="3" type="ordered locus">mru_1018</name>
</gene>
<dbReference type="InterPro" id="IPR011990">
    <property type="entry name" value="TPR-like_helical_dom_sf"/>
</dbReference>
<sequence>MMSQDSNKNDINSYDFPSRVEKALKLIHTDSFKALDYFNEILDDFFKFTPDEIKENNLSSLIINSLNGKGSILNAFDKIDEAEECFDMVLNDFDSQDFTSLINKALILRKKGHLEESLDYYDEIAKYYPDKKELILAMKSEVYGELKIKLSDTDLDDYSIEAKDLIGRGLASHENKIVLEALDYYQKAIKADSSCKYLVLSLMDDVKREFFKLFLYEDIDIEKDEISKKKGAVLHYLFIQNNLFYAYMLNEEILEENKNDLFALNAMGMIFFYLDDCDLSIRYFDRCNTIDEKYLYPYLNKAIALARAKRFDEAKESFGKIKGLPNLIRDPNEEELDIFKRTIISNSIYSLGF</sequence>
<evidence type="ECO:0000313" key="3">
    <source>
        <dbReference type="EMBL" id="ADC46869.1"/>
    </source>
</evidence>
<reference evidence="3 4" key="1">
    <citation type="journal article" date="2010" name="PLoS ONE">
        <title>The genome sequence of the rumen methanogen Methanobrevibacter ruminantium reveals new possibilities for controlling ruminant methane emissions.</title>
        <authorList>
            <person name="Leahy S.C."/>
            <person name="Kelly W.J."/>
            <person name="Altermann E."/>
            <person name="Ronimus R.S."/>
            <person name="Yeoman C.J."/>
            <person name="Pacheco D.M."/>
            <person name="Li D."/>
            <person name="Kong Z."/>
            <person name="McTavish S."/>
            <person name="Sang C."/>
            <person name="Lambie S.C."/>
            <person name="Janssen P.H."/>
            <person name="Dey D."/>
            <person name="Attwood G.T."/>
        </authorList>
    </citation>
    <scope>NUCLEOTIDE SEQUENCE [LARGE SCALE GENOMIC DNA]</scope>
    <source>
        <strain evidence="4">ATCC 35063 / DSM 1093 / JCM 13430 / OCM 146 / M1</strain>
    </source>
</reference>
<evidence type="ECO:0000313" key="4">
    <source>
        <dbReference type="Proteomes" id="UP000008680"/>
    </source>
</evidence>
<dbReference type="Pfam" id="PF13181">
    <property type="entry name" value="TPR_8"/>
    <property type="match status" value="1"/>
</dbReference>
<keyword evidence="4" id="KW-1185">Reference proteome</keyword>
<evidence type="ECO:0000256" key="2">
    <source>
        <dbReference type="ARBA" id="ARBA00022803"/>
    </source>
</evidence>
<dbReference type="PANTHER" id="PTHR44943">
    <property type="entry name" value="CELLULOSE SYNTHASE OPERON PROTEIN C"/>
    <property type="match status" value="1"/>
</dbReference>
<keyword evidence="2" id="KW-0802">TPR repeat</keyword>
<dbReference type="PANTHER" id="PTHR44943:SF8">
    <property type="entry name" value="TPR REPEAT-CONTAINING PROTEIN MJ0263"/>
    <property type="match status" value="1"/>
</dbReference>
<dbReference type="InterPro" id="IPR019734">
    <property type="entry name" value="TPR_rpt"/>
</dbReference>
<dbReference type="InterPro" id="IPR051685">
    <property type="entry name" value="Ycf3/AcsC/BcsC/TPR_MFPF"/>
</dbReference>
<keyword evidence="1" id="KW-0677">Repeat</keyword>
<dbReference type="AlphaFoldDB" id="D3E2V8"/>
<evidence type="ECO:0000256" key="1">
    <source>
        <dbReference type="ARBA" id="ARBA00022737"/>
    </source>
</evidence>
<proteinExistence type="predicted"/>
<name>D3E2V8_METRM</name>
<dbReference type="EMBL" id="CP001719">
    <property type="protein sequence ID" value="ADC46869.1"/>
    <property type="molecule type" value="Genomic_DNA"/>
</dbReference>
<dbReference type="SMART" id="SM00028">
    <property type="entry name" value="TPR"/>
    <property type="match status" value="5"/>
</dbReference>
<protein>
    <submittedName>
        <fullName evidence="3">TPR repeat-containing protein</fullName>
    </submittedName>
</protein>
<dbReference type="eggNOG" id="arCOG03038">
    <property type="taxonomic scope" value="Archaea"/>
</dbReference>
<dbReference type="PATRIC" id="fig|634498.28.peg.1016"/>
<accession>D3E2V8</accession>
<dbReference type="Proteomes" id="UP000008680">
    <property type="component" value="Chromosome"/>
</dbReference>
<dbReference type="STRING" id="634498.mru_1018"/>
<dbReference type="Gene3D" id="1.25.40.10">
    <property type="entry name" value="Tetratricopeptide repeat domain"/>
    <property type="match status" value="2"/>
</dbReference>